<dbReference type="InterPro" id="IPR000219">
    <property type="entry name" value="DH_dom"/>
</dbReference>
<evidence type="ECO:0000313" key="3">
    <source>
        <dbReference type="EMBL" id="RZC35008.1"/>
    </source>
</evidence>
<dbReference type="InterPro" id="IPR001849">
    <property type="entry name" value="PH_domain"/>
</dbReference>
<dbReference type="GO" id="GO:0005737">
    <property type="term" value="C:cytoplasm"/>
    <property type="evidence" value="ECO:0007669"/>
    <property type="project" value="TreeGrafter"/>
</dbReference>
<dbReference type="PANTHER" id="PTHR12673:SF159">
    <property type="entry name" value="LD03170P"/>
    <property type="match status" value="1"/>
</dbReference>
<dbReference type="SUPFAM" id="SSF50729">
    <property type="entry name" value="PH domain-like"/>
    <property type="match status" value="1"/>
</dbReference>
<sequence>MLTPEAENKALRPCFVLLEPITPKNAVDFSGELKKVINERNILTTKTRKRVTEALEEIQCETEEDNRKTKKQNILAEILDSEENYVRQLEVIMEFFIKPTKERELLKPRDYDTLFSNIHSIYKINKELLVELRKGPGNVAKAFSNIAPFFKCYSFYAFEFKKSLDILQNCHKDNPKFAKFLEMQESRPEVQSKLSALLIAPIQRVPRYKLLLKPLFNLTSPSEEDYNSLLDSLTKVEDAADHINKIIQERENMQRLIELQRCLQSGEPNVITPGRNLIKEGALMRISPKDGHSHKMHVVLTNDIVMFCKMKKDEVKVNSLKCSGIYPLIKCKVQEVLDKGAFKLICQNEEIVLYHESLSETLKWIEEIKTVIQTLLNDRKTLRKENTIKRPVKRKDLNEYNEIGLSPGKKLRKKKIAFVS</sequence>
<dbReference type="Pfam" id="PF00621">
    <property type="entry name" value="RhoGEF"/>
    <property type="match status" value="1"/>
</dbReference>
<dbReference type="STRING" id="1661398.A0A482VRL1"/>
<dbReference type="Proteomes" id="UP000292052">
    <property type="component" value="Unassembled WGS sequence"/>
</dbReference>
<dbReference type="PANTHER" id="PTHR12673">
    <property type="entry name" value="FACIOGENITAL DYSPLASIA PROTEIN"/>
    <property type="match status" value="1"/>
</dbReference>
<dbReference type="Gene3D" id="2.30.29.30">
    <property type="entry name" value="Pleckstrin-homology domain (PH domain)/Phosphotyrosine-binding domain (PTB)"/>
    <property type="match status" value="1"/>
</dbReference>
<dbReference type="InterPro" id="IPR011993">
    <property type="entry name" value="PH-like_dom_sf"/>
</dbReference>
<gene>
    <name evidence="3" type="ORF">BDFB_004658</name>
</gene>
<dbReference type="GO" id="GO:0005085">
    <property type="term" value="F:guanyl-nucleotide exchange factor activity"/>
    <property type="evidence" value="ECO:0007669"/>
    <property type="project" value="InterPro"/>
</dbReference>
<reference evidence="3 4" key="1">
    <citation type="submission" date="2017-03" db="EMBL/GenBank/DDBJ databases">
        <title>Genome of the blue death feigning beetle - Asbolus verrucosus.</title>
        <authorList>
            <person name="Rider S.D."/>
        </authorList>
    </citation>
    <scope>NUCLEOTIDE SEQUENCE [LARGE SCALE GENOMIC DNA]</scope>
    <source>
        <strain evidence="3">Butters</strain>
        <tissue evidence="3">Head and leg muscle</tissue>
    </source>
</reference>
<organism evidence="3 4">
    <name type="scientific">Asbolus verrucosus</name>
    <name type="common">Desert ironclad beetle</name>
    <dbReference type="NCBI Taxonomy" id="1661398"/>
    <lineage>
        <taxon>Eukaryota</taxon>
        <taxon>Metazoa</taxon>
        <taxon>Ecdysozoa</taxon>
        <taxon>Arthropoda</taxon>
        <taxon>Hexapoda</taxon>
        <taxon>Insecta</taxon>
        <taxon>Pterygota</taxon>
        <taxon>Neoptera</taxon>
        <taxon>Endopterygota</taxon>
        <taxon>Coleoptera</taxon>
        <taxon>Polyphaga</taxon>
        <taxon>Cucujiformia</taxon>
        <taxon>Tenebrionidae</taxon>
        <taxon>Pimeliinae</taxon>
        <taxon>Asbolus</taxon>
    </lineage>
</organism>
<dbReference type="InterPro" id="IPR035899">
    <property type="entry name" value="DBL_dom_sf"/>
</dbReference>
<dbReference type="CDD" id="cd00160">
    <property type="entry name" value="RhoGEF"/>
    <property type="match status" value="1"/>
</dbReference>
<dbReference type="Pfam" id="PF00169">
    <property type="entry name" value="PH"/>
    <property type="match status" value="1"/>
</dbReference>
<dbReference type="InterPro" id="IPR051092">
    <property type="entry name" value="FYVE_RhoGEF_PH"/>
</dbReference>
<feature type="domain" description="PH" evidence="1">
    <location>
        <begin position="276"/>
        <end position="373"/>
    </location>
</feature>
<accession>A0A482VRL1</accession>
<protein>
    <submittedName>
        <fullName evidence="3">RhoGEF and/or PH domain containing protein</fullName>
    </submittedName>
</protein>
<evidence type="ECO:0000259" key="2">
    <source>
        <dbReference type="PROSITE" id="PS50010"/>
    </source>
</evidence>
<evidence type="ECO:0000313" key="4">
    <source>
        <dbReference type="Proteomes" id="UP000292052"/>
    </source>
</evidence>
<dbReference type="SMART" id="SM00233">
    <property type="entry name" value="PH"/>
    <property type="match status" value="1"/>
</dbReference>
<dbReference type="SMART" id="SM00325">
    <property type="entry name" value="RhoGEF"/>
    <property type="match status" value="1"/>
</dbReference>
<dbReference type="PROSITE" id="PS50003">
    <property type="entry name" value="PH_DOMAIN"/>
    <property type="match status" value="1"/>
</dbReference>
<comment type="caution">
    <text evidence="3">The sequence shown here is derived from an EMBL/GenBank/DDBJ whole genome shotgun (WGS) entry which is preliminary data.</text>
</comment>
<name>A0A482VRL1_ASBVE</name>
<feature type="domain" description="DH" evidence="2">
    <location>
        <begin position="70"/>
        <end position="246"/>
    </location>
</feature>
<proteinExistence type="predicted"/>
<dbReference type="Gene3D" id="1.20.900.10">
    <property type="entry name" value="Dbl homology (DH) domain"/>
    <property type="match status" value="1"/>
</dbReference>
<dbReference type="OrthoDB" id="245697at2759"/>
<dbReference type="PROSITE" id="PS50010">
    <property type="entry name" value="DH_2"/>
    <property type="match status" value="1"/>
</dbReference>
<evidence type="ECO:0000259" key="1">
    <source>
        <dbReference type="PROSITE" id="PS50003"/>
    </source>
</evidence>
<dbReference type="SUPFAM" id="SSF48065">
    <property type="entry name" value="DBL homology domain (DH-domain)"/>
    <property type="match status" value="1"/>
</dbReference>
<dbReference type="AlphaFoldDB" id="A0A482VRL1"/>
<dbReference type="EMBL" id="QDEB01074875">
    <property type="protein sequence ID" value="RZC35008.1"/>
    <property type="molecule type" value="Genomic_DNA"/>
</dbReference>
<keyword evidence="4" id="KW-1185">Reference proteome</keyword>